<dbReference type="RefSeq" id="WP_168675574.1">
    <property type="nucleotide sequence ID" value="NZ_JAAVTK010000030.1"/>
</dbReference>
<dbReference type="Proteomes" id="UP000717634">
    <property type="component" value="Unassembled WGS sequence"/>
</dbReference>
<feature type="transmembrane region" description="Helical" evidence="1">
    <location>
        <begin position="104"/>
        <end position="125"/>
    </location>
</feature>
<gene>
    <name evidence="2" type="ORF">HBN54_004661</name>
</gene>
<keyword evidence="3" id="KW-1185">Reference proteome</keyword>
<feature type="transmembrane region" description="Helical" evidence="1">
    <location>
        <begin position="71"/>
        <end position="92"/>
    </location>
</feature>
<evidence type="ECO:0000313" key="3">
    <source>
        <dbReference type="Proteomes" id="UP000717634"/>
    </source>
</evidence>
<keyword evidence="1" id="KW-0812">Transmembrane</keyword>
<protein>
    <recommendedName>
        <fullName evidence="4">Yip1 domain-containing protein</fullName>
    </recommendedName>
</protein>
<evidence type="ECO:0000313" key="2">
    <source>
        <dbReference type="EMBL" id="NKI92037.1"/>
    </source>
</evidence>
<feature type="transmembrane region" description="Helical" evidence="1">
    <location>
        <begin position="23"/>
        <end position="42"/>
    </location>
</feature>
<keyword evidence="1" id="KW-1133">Transmembrane helix</keyword>
<name>A0ABX1HP65_9BACT</name>
<accession>A0ABX1HP65</accession>
<proteinExistence type="predicted"/>
<dbReference type="EMBL" id="JAAVTK010000030">
    <property type="protein sequence ID" value="NKI92037.1"/>
    <property type="molecule type" value="Genomic_DNA"/>
</dbReference>
<evidence type="ECO:0008006" key="4">
    <source>
        <dbReference type="Google" id="ProtNLM"/>
    </source>
</evidence>
<reference evidence="2 3" key="1">
    <citation type="submission" date="2020-03" db="EMBL/GenBank/DDBJ databases">
        <title>Genomic Encyclopedia of Type Strains, Phase IV (KMG-V): Genome sequencing to study the core and pangenomes of soil and plant-associated prokaryotes.</title>
        <authorList>
            <person name="Whitman W."/>
        </authorList>
    </citation>
    <scope>NUCLEOTIDE SEQUENCE [LARGE SCALE GENOMIC DNA]</scope>
    <source>
        <strain evidence="2 3">1B</strain>
    </source>
</reference>
<evidence type="ECO:0000256" key="1">
    <source>
        <dbReference type="SAM" id="Phobius"/>
    </source>
</evidence>
<comment type="caution">
    <text evidence="2">The sequence shown here is derived from an EMBL/GenBank/DDBJ whole genome shotgun (WGS) entry which is preliminary data.</text>
</comment>
<organism evidence="2 3">
    <name type="scientific">Hymenobacter artigasi</name>
    <dbReference type="NCBI Taxonomy" id="2719616"/>
    <lineage>
        <taxon>Bacteria</taxon>
        <taxon>Pseudomonadati</taxon>
        <taxon>Bacteroidota</taxon>
        <taxon>Cytophagia</taxon>
        <taxon>Cytophagales</taxon>
        <taxon>Hymenobacteraceae</taxon>
        <taxon>Hymenobacter</taxon>
    </lineage>
</organism>
<keyword evidence="1" id="KW-0472">Membrane</keyword>
<sequence length="126" mass="14033">MAVKILDDFANGLIYRPGFTRQLLPVLALVLALFFLSWLCYVEYAQQHYRGDGFGNLPADAPAFMRQAKELLGWTVLFSLPIYGIFLLALALGFPHSPWPARLAYAFLLLVYPLLALALGLGFILA</sequence>